<dbReference type="PROSITE" id="PS50110">
    <property type="entry name" value="RESPONSE_REGULATORY"/>
    <property type="match status" value="1"/>
</dbReference>
<gene>
    <name evidence="4" type="ORF">BZM27_44865</name>
</gene>
<name>A0A4R0XD46_9BURK</name>
<comment type="caution">
    <text evidence="4">The sequence shown here is derived from an EMBL/GenBank/DDBJ whole genome shotgun (WGS) entry which is preliminary data.</text>
</comment>
<organism evidence="4 5">
    <name type="scientific">Paraburkholderia steynii</name>
    <dbReference type="NCBI Taxonomy" id="1245441"/>
    <lineage>
        <taxon>Bacteria</taxon>
        <taxon>Pseudomonadati</taxon>
        <taxon>Pseudomonadota</taxon>
        <taxon>Betaproteobacteria</taxon>
        <taxon>Burkholderiales</taxon>
        <taxon>Burkholderiaceae</taxon>
        <taxon>Paraburkholderia</taxon>
    </lineage>
</organism>
<dbReference type="SUPFAM" id="SSF52172">
    <property type="entry name" value="CheY-like"/>
    <property type="match status" value="1"/>
</dbReference>
<dbReference type="InterPro" id="IPR050595">
    <property type="entry name" value="Bact_response_regulator"/>
</dbReference>
<proteinExistence type="predicted"/>
<dbReference type="PANTHER" id="PTHR44591:SF3">
    <property type="entry name" value="RESPONSE REGULATORY DOMAIN-CONTAINING PROTEIN"/>
    <property type="match status" value="1"/>
</dbReference>
<keyword evidence="5" id="KW-1185">Reference proteome</keyword>
<dbReference type="SMART" id="SM00448">
    <property type="entry name" value="REC"/>
    <property type="match status" value="1"/>
</dbReference>
<protein>
    <submittedName>
        <fullName evidence="4">Response regulator</fullName>
    </submittedName>
</protein>
<evidence type="ECO:0000313" key="4">
    <source>
        <dbReference type="EMBL" id="TCG03891.1"/>
    </source>
</evidence>
<dbReference type="GO" id="GO:0000160">
    <property type="term" value="P:phosphorelay signal transduction system"/>
    <property type="evidence" value="ECO:0007669"/>
    <property type="project" value="InterPro"/>
</dbReference>
<dbReference type="InterPro" id="IPR001789">
    <property type="entry name" value="Sig_transdc_resp-reg_receiver"/>
</dbReference>
<evidence type="ECO:0000256" key="2">
    <source>
        <dbReference type="PROSITE-ProRule" id="PRU00169"/>
    </source>
</evidence>
<dbReference type="InterPro" id="IPR011006">
    <property type="entry name" value="CheY-like_superfamily"/>
</dbReference>
<evidence type="ECO:0000313" key="5">
    <source>
        <dbReference type="Proteomes" id="UP000294200"/>
    </source>
</evidence>
<dbReference type="EMBL" id="MWML01000319">
    <property type="protein sequence ID" value="TCG03891.1"/>
    <property type="molecule type" value="Genomic_DNA"/>
</dbReference>
<dbReference type="Gene3D" id="3.40.50.2300">
    <property type="match status" value="1"/>
</dbReference>
<accession>A0A4R0XD46</accession>
<keyword evidence="1 2" id="KW-0597">Phosphoprotein</keyword>
<dbReference type="Pfam" id="PF00072">
    <property type="entry name" value="Response_reg"/>
    <property type="match status" value="1"/>
</dbReference>
<sequence>MNVLVVDDNESVADSLAFLLDCYGHHAVVAYDGETALTLLRTGAFEITFLDENLPDIKGSAVARSLRETPIRSRAFLVSMTGDADSQGDFSRLFDICLQKPFSCEALMQVIEDARSSSDAVTLQAA</sequence>
<evidence type="ECO:0000259" key="3">
    <source>
        <dbReference type="PROSITE" id="PS50110"/>
    </source>
</evidence>
<dbReference type="AlphaFoldDB" id="A0A4R0XD46"/>
<feature type="modified residue" description="4-aspartylphosphate" evidence="2">
    <location>
        <position position="51"/>
    </location>
</feature>
<dbReference type="Proteomes" id="UP000294200">
    <property type="component" value="Unassembled WGS sequence"/>
</dbReference>
<evidence type="ECO:0000256" key="1">
    <source>
        <dbReference type="ARBA" id="ARBA00022553"/>
    </source>
</evidence>
<dbReference type="PANTHER" id="PTHR44591">
    <property type="entry name" value="STRESS RESPONSE REGULATOR PROTEIN 1"/>
    <property type="match status" value="1"/>
</dbReference>
<feature type="domain" description="Response regulatory" evidence="3">
    <location>
        <begin position="2"/>
        <end position="115"/>
    </location>
</feature>
<reference evidence="4 5" key="1">
    <citation type="submission" date="2017-02" db="EMBL/GenBank/DDBJ databases">
        <title>Paraburkholderia sophoroidis sp. nov. and Paraburkholderia steynii sp. nov. rhizobial symbionts of the fynbos legume Hypocalyptus sophoroides.</title>
        <authorList>
            <person name="Steenkamp E.T."/>
            <person name="Beukes C.W."/>
            <person name="Van Zyl E."/>
            <person name="Avontuur J."/>
            <person name="Chan W.Y."/>
            <person name="Hassen A."/>
            <person name="Palmer M."/>
            <person name="Mthombeni L."/>
            <person name="Phalane F."/>
            <person name="Sereme K."/>
            <person name="Venter S.N."/>
        </authorList>
    </citation>
    <scope>NUCLEOTIDE SEQUENCE [LARGE SCALE GENOMIC DNA]</scope>
    <source>
        <strain evidence="4 5">HC1.1ba</strain>
    </source>
</reference>